<name>A0A2A2H8W4_METBR</name>
<gene>
    <name evidence="1" type="ORF">ASJ80_08285</name>
</gene>
<proteinExistence type="predicted"/>
<protein>
    <submittedName>
        <fullName evidence="1">Uncharacterized protein</fullName>
    </submittedName>
</protein>
<dbReference type="Proteomes" id="UP000217784">
    <property type="component" value="Unassembled WGS sequence"/>
</dbReference>
<keyword evidence="2" id="KW-1185">Reference proteome</keyword>
<organism evidence="1 2">
    <name type="scientific">Methanobacterium bryantii</name>
    <dbReference type="NCBI Taxonomy" id="2161"/>
    <lineage>
        <taxon>Archaea</taxon>
        <taxon>Methanobacteriati</taxon>
        <taxon>Methanobacteriota</taxon>
        <taxon>Methanomada group</taxon>
        <taxon>Methanobacteria</taxon>
        <taxon>Methanobacteriales</taxon>
        <taxon>Methanobacteriaceae</taxon>
        <taxon>Methanobacterium</taxon>
    </lineage>
</organism>
<sequence>MALFSTLVKETQEIEGNRPDTSEYEEFKLNDLDDGSSFVGNPFLTKIYENEFDEYNKQGELTGNKVKKYSANLYITNNENEEVLKAKVNFKSDNDSIKVFKNSVAYDIIDSIEELNDPEKEEDKNVYSMSFKELQDYINDLDSITVDIIEHEGNFTYNTLRITQIGE</sequence>
<dbReference type="RefSeq" id="WP_069583066.1">
    <property type="nucleotide sequence ID" value="NZ_LMVM01000002.1"/>
</dbReference>
<dbReference type="AlphaFoldDB" id="A0A2A2H8W4"/>
<reference evidence="1 2" key="1">
    <citation type="journal article" date="2017" name="BMC Genomics">
        <title>Genomic analysis of methanogenic archaea reveals a shift towards energy conservation.</title>
        <authorList>
            <person name="Gilmore S.P."/>
            <person name="Henske J.K."/>
            <person name="Sexton J.A."/>
            <person name="Solomon K.V."/>
            <person name="Seppala S."/>
            <person name="Yoo J.I."/>
            <person name="Huyett L.M."/>
            <person name="Pressman A."/>
            <person name="Cogan J.Z."/>
            <person name="Kivenson V."/>
            <person name="Peng X."/>
            <person name="Tan Y."/>
            <person name="Valentine D.L."/>
            <person name="O'Malley M.A."/>
        </authorList>
    </citation>
    <scope>NUCLEOTIDE SEQUENCE [LARGE SCALE GENOMIC DNA]</scope>
    <source>
        <strain evidence="1 2">M.o.H.</strain>
    </source>
</reference>
<comment type="caution">
    <text evidence="1">The sequence shown here is derived from an EMBL/GenBank/DDBJ whole genome shotgun (WGS) entry which is preliminary data.</text>
</comment>
<evidence type="ECO:0000313" key="2">
    <source>
        <dbReference type="Proteomes" id="UP000217784"/>
    </source>
</evidence>
<accession>A0A2A2H8W4</accession>
<evidence type="ECO:0000313" key="1">
    <source>
        <dbReference type="EMBL" id="PAV05720.1"/>
    </source>
</evidence>
<dbReference type="EMBL" id="LMVM01000002">
    <property type="protein sequence ID" value="PAV05720.1"/>
    <property type="molecule type" value="Genomic_DNA"/>
</dbReference>